<dbReference type="RefSeq" id="WP_214360089.1">
    <property type="nucleotide sequence ID" value="NZ_JAEKFT010000003.1"/>
</dbReference>
<feature type="transmembrane region" description="Helical" evidence="1">
    <location>
        <begin position="56"/>
        <end position="77"/>
    </location>
</feature>
<dbReference type="Proteomes" id="UP000694660">
    <property type="component" value="Unassembled WGS sequence"/>
</dbReference>
<evidence type="ECO:0000313" key="2">
    <source>
        <dbReference type="EMBL" id="MBT0960337.1"/>
    </source>
</evidence>
<dbReference type="NCBIfam" id="TIGR03750">
    <property type="entry name" value="conj_TIGR03750"/>
    <property type="match status" value="1"/>
</dbReference>
<dbReference type="InterPro" id="IPR021877">
    <property type="entry name" value="DUF3487"/>
</dbReference>
<evidence type="ECO:0000313" key="3">
    <source>
        <dbReference type="Proteomes" id="UP000694660"/>
    </source>
</evidence>
<keyword evidence="1" id="KW-1133">Transmembrane helix</keyword>
<keyword evidence="1" id="KW-0812">Transmembrane</keyword>
<keyword evidence="1" id="KW-0472">Membrane</keyword>
<dbReference type="AlphaFoldDB" id="A0A944HA88"/>
<proteinExistence type="predicted"/>
<sequence>MSDNQPGTHAPLVDRTNGAPPILRGLTSSEMFWAAGLAFVAWLPPGILIGHKLHPVVAVLVCGAMPIVTVYLLAGWFQRLKRDRPQGYHVLLAKRMAARHFALPDRFIDLSSLWDLGRSLHPAPSPRRPRPKQG</sequence>
<name>A0A944HA88_DENI1</name>
<comment type="caution">
    <text evidence="2">The sequence shown here is derived from an EMBL/GenBank/DDBJ whole genome shotgun (WGS) entry which is preliminary data.</text>
</comment>
<feature type="transmembrane region" description="Helical" evidence="1">
    <location>
        <begin position="31"/>
        <end position="50"/>
    </location>
</feature>
<evidence type="ECO:0000256" key="1">
    <source>
        <dbReference type="SAM" id="Phobius"/>
    </source>
</evidence>
<gene>
    <name evidence="2" type="ORF">I8J34_04045</name>
</gene>
<organism evidence="2 3">
    <name type="scientific">Denitromonas iodatirespirans</name>
    <dbReference type="NCBI Taxonomy" id="2795389"/>
    <lineage>
        <taxon>Bacteria</taxon>
        <taxon>Pseudomonadati</taxon>
        <taxon>Pseudomonadota</taxon>
        <taxon>Betaproteobacteria</taxon>
        <taxon>Rhodocyclales</taxon>
        <taxon>Zoogloeaceae</taxon>
        <taxon>Denitromonas</taxon>
    </lineage>
</organism>
<reference evidence="3" key="1">
    <citation type="journal article" date="2022" name="ISME J.">
        <title>Genetic and phylogenetic analysis of dissimilatory iodate-reducing bacteria identifies potential niches across the world's oceans.</title>
        <authorList>
            <person name="Reyes-Umana V."/>
            <person name="Henning Z."/>
            <person name="Lee K."/>
            <person name="Barnum T.P."/>
            <person name="Coates J.D."/>
        </authorList>
    </citation>
    <scope>NUCLEOTIDE SEQUENCE [LARGE SCALE GENOMIC DNA]</scope>
    <source>
        <strain evidence="3">IR12</strain>
    </source>
</reference>
<dbReference type="EMBL" id="JAEKFT010000003">
    <property type="protein sequence ID" value="MBT0960337.1"/>
    <property type="molecule type" value="Genomic_DNA"/>
</dbReference>
<keyword evidence="3" id="KW-1185">Reference proteome</keyword>
<dbReference type="Pfam" id="PF11990">
    <property type="entry name" value="DUF3487"/>
    <property type="match status" value="1"/>
</dbReference>
<accession>A0A944HA88</accession>
<protein>
    <submittedName>
        <fullName evidence="2">TIGR03750 family conjugal transfer protein</fullName>
    </submittedName>
</protein>